<dbReference type="AlphaFoldDB" id="A0A2T3JYJ6"/>
<protein>
    <submittedName>
        <fullName evidence="2">Uncharacterized protein</fullName>
    </submittedName>
</protein>
<gene>
    <name evidence="2" type="ORF">C9J18_01270</name>
    <name evidence="1" type="ORF">CTM96_02340</name>
</gene>
<organism evidence="2 4">
    <name type="scientific">Photobacterium phosphoreum</name>
    <dbReference type="NCBI Taxonomy" id="659"/>
    <lineage>
        <taxon>Bacteria</taxon>
        <taxon>Pseudomonadati</taxon>
        <taxon>Pseudomonadota</taxon>
        <taxon>Gammaproteobacteria</taxon>
        <taxon>Vibrionales</taxon>
        <taxon>Vibrionaceae</taxon>
        <taxon>Photobacterium</taxon>
    </lineage>
</organism>
<evidence type="ECO:0000313" key="1">
    <source>
        <dbReference type="EMBL" id="PSU27851.1"/>
    </source>
</evidence>
<dbReference type="EMBL" id="PYMP01000001">
    <property type="protein sequence ID" value="PSU54468.1"/>
    <property type="molecule type" value="Genomic_DNA"/>
</dbReference>
<reference evidence="3 4" key="1">
    <citation type="submission" date="2018-03" db="EMBL/GenBank/DDBJ databases">
        <title>Whole genome sequencing of Histamine producing bacteria.</title>
        <authorList>
            <person name="Butler K."/>
        </authorList>
    </citation>
    <scope>NUCLEOTIDE SEQUENCE [LARGE SCALE GENOMIC DNA]</scope>
    <source>
        <strain evidence="2 4">FS-6.1</strain>
        <strain evidence="1 3">FS-6.2</strain>
    </source>
</reference>
<sequence>MIMEYEPTADAIRTFWDEFGPIDVAWNINPNGSPTQQAIAAGNALGCEVVKWEELKQLMQTVKI</sequence>
<comment type="caution">
    <text evidence="2">The sequence shown here is derived from an EMBL/GenBank/DDBJ whole genome shotgun (WGS) entry which is preliminary data.</text>
</comment>
<evidence type="ECO:0000313" key="2">
    <source>
        <dbReference type="EMBL" id="PSU54468.1"/>
    </source>
</evidence>
<evidence type="ECO:0000313" key="4">
    <source>
        <dbReference type="Proteomes" id="UP000241618"/>
    </source>
</evidence>
<dbReference type="Proteomes" id="UP000241405">
    <property type="component" value="Unassembled WGS sequence"/>
</dbReference>
<dbReference type="Proteomes" id="UP000241618">
    <property type="component" value="Unassembled WGS sequence"/>
</dbReference>
<evidence type="ECO:0000313" key="3">
    <source>
        <dbReference type="Proteomes" id="UP000241405"/>
    </source>
</evidence>
<proteinExistence type="predicted"/>
<accession>A0A2T3JYJ6</accession>
<name>A0A2T3JYJ6_PHOPO</name>
<keyword evidence="3" id="KW-1185">Reference proteome</keyword>
<dbReference type="EMBL" id="PYMO01000001">
    <property type="protein sequence ID" value="PSU27851.1"/>
    <property type="molecule type" value="Genomic_DNA"/>
</dbReference>